<protein>
    <submittedName>
        <fullName evidence="2">Uncharacterized protein</fullName>
    </submittedName>
</protein>
<accession>A0A1F5FVQ3</accession>
<dbReference type="EMBL" id="MFAU01000041">
    <property type="protein sequence ID" value="OGD83691.1"/>
    <property type="molecule type" value="Genomic_DNA"/>
</dbReference>
<feature type="transmembrane region" description="Helical" evidence="1">
    <location>
        <begin position="6"/>
        <end position="29"/>
    </location>
</feature>
<name>A0A1F5FVQ3_9BACT</name>
<proteinExistence type="predicted"/>
<reference evidence="2 3" key="1">
    <citation type="journal article" date="2016" name="Nat. Commun.">
        <title>Thousands of microbial genomes shed light on interconnected biogeochemical processes in an aquifer system.</title>
        <authorList>
            <person name="Anantharaman K."/>
            <person name="Brown C.T."/>
            <person name="Hug L.A."/>
            <person name="Sharon I."/>
            <person name="Castelle C.J."/>
            <person name="Probst A.J."/>
            <person name="Thomas B.C."/>
            <person name="Singh A."/>
            <person name="Wilkins M.J."/>
            <person name="Karaoz U."/>
            <person name="Brodie E.L."/>
            <person name="Williams K.H."/>
            <person name="Hubbard S.S."/>
            <person name="Banfield J.F."/>
        </authorList>
    </citation>
    <scope>NUCLEOTIDE SEQUENCE [LARGE SCALE GENOMIC DNA]</scope>
</reference>
<feature type="transmembrane region" description="Helical" evidence="1">
    <location>
        <begin position="186"/>
        <end position="203"/>
    </location>
</feature>
<evidence type="ECO:0000313" key="2">
    <source>
        <dbReference type="EMBL" id="OGD83691.1"/>
    </source>
</evidence>
<feature type="transmembrane region" description="Helical" evidence="1">
    <location>
        <begin position="111"/>
        <end position="130"/>
    </location>
</feature>
<gene>
    <name evidence="2" type="ORF">A2165_03670</name>
</gene>
<keyword evidence="1" id="KW-0812">Transmembrane</keyword>
<feature type="transmembrane region" description="Helical" evidence="1">
    <location>
        <begin position="41"/>
        <end position="63"/>
    </location>
</feature>
<dbReference type="AlphaFoldDB" id="A0A1F5FVQ3"/>
<evidence type="ECO:0000256" key="1">
    <source>
        <dbReference type="SAM" id="Phobius"/>
    </source>
</evidence>
<comment type="caution">
    <text evidence="2">The sequence shown here is derived from an EMBL/GenBank/DDBJ whole genome shotgun (WGS) entry which is preliminary data.</text>
</comment>
<keyword evidence="1" id="KW-1133">Transmembrane helix</keyword>
<keyword evidence="1" id="KW-0472">Membrane</keyword>
<dbReference type="Proteomes" id="UP000179252">
    <property type="component" value="Unassembled WGS sequence"/>
</dbReference>
<evidence type="ECO:0000313" key="3">
    <source>
        <dbReference type="Proteomes" id="UP000179252"/>
    </source>
</evidence>
<feature type="transmembrane region" description="Helical" evidence="1">
    <location>
        <begin position="69"/>
        <end position="90"/>
    </location>
</feature>
<sequence>MTAIFHRAIGILAISLSLGSLLWVSWMFLYSVQTDPVGAPFFIAFATPFLPFLIMGFVGAILWFKFSKIGWVITLSFFALVYTAAVLMFFGRASVASSVEQQLESALKGQLLLFAVPLLVSIILWLKPTFYQNVTNLRYTKLIAYLIITFSIALGFLTGFTLGLRLLLSLIAFASGIALLRIDNKYLLIFNLAFLSVLLFLYWNPCFSGLEETDIPSYTITGQGPTGGYYSGYAKVVKKGCGWGGWDF</sequence>
<organism evidence="2 3">
    <name type="scientific">Candidatus Curtissbacteria bacterium RBG_13_40_7</name>
    <dbReference type="NCBI Taxonomy" id="1797706"/>
    <lineage>
        <taxon>Bacteria</taxon>
        <taxon>Candidatus Curtissiibacteriota</taxon>
    </lineage>
</organism>
<feature type="transmembrane region" description="Helical" evidence="1">
    <location>
        <begin position="142"/>
        <end position="174"/>
    </location>
</feature>